<dbReference type="RefSeq" id="WP_067444836.1">
    <property type="nucleotide sequence ID" value="NZ_SMFR01000002.1"/>
</dbReference>
<organism evidence="4 5">
    <name type="scientific">Nocardia alba</name>
    <dbReference type="NCBI Taxonomy" id="225051"/>
    <lineage>
        <taxon>Bacteria</taxon>
        <taxon>Bacillati</taxon>
        <taxon>Actinomycetota</taxon>
        <taxon>Actinomycetes</taxon>
        <taxon>Mycobacteriales</taxon>
        <taxon>Nocardiaceae</taxon>
        <taxon>Nocardia</taxon>
    </lineage>
</organism>
<dbReference type="SUPFAM" id="SSF53720">
    <property type="entry name" value="ALDH-like"/>
    <property type="match status" value="1"/>
</dbReference>
<evidence type="ECO:0000256" key="1">
    <source>
        <dbReference type="ARBA" id="ARBA00009986"/>
    </source>
</evidence>
<sequence length="476" mass="49827">MREYLKLYIDGQWTDPAEPHTIDVVNPATEQVCGTVAVGTAADVDRAVAAARAAFDGWSSTEPAQRLALLRAVLAEYQKRAPDLGAALIEELGAPAALANGFQVDLGTGHLSTTIEVLEGFRFEEQRGASLIVKEPIGVCALITPWNWPLNQIAVKVFPALATGCTMVLKPSELAPFSGQIFAEILDAAGVPAGVFNLVQGDGLAVGVPLASHPDVDLVSFTGSARAGIDIARNAAAGVKRVTQELGGKNPNIILDDDAFAENVGKGVVSMMLNSGQTCSAPSRMLVPGARMAEAIEVARAAAEGVTVGDPHGEFAIGPVVSANQFDKIQTLIAKGIGEGATLVAGGPGKPDGLSTGYYVRPTVFAEVTNDMTIAREEIFGPVLTILGYDDLDHAVEIANDTEYGLAGFVAGTDLAQARAVARRIRAGSIAINDGFDFHTPFGGYKKSGNGREWGDFGFHDYLEIKGVLGYAPPEE</sequence>
<dbReference type="GO" id="GO:0016620">
    <property type="term" value="F:oxidoreductase activity, acting on the aldehyde or oxo group of donors, NAD or NADP as acceptor"/>
    <property type="evidence" value="ECO:0007669"/>
    <property type="project" value="InterPro"/>
</dbReference>
<dbReference type="InterPro" id="IPR015590">
    <property type="entry name" value="Aldehyde_DH_dom"/>
</dbReference>
<evidence type="ECO:0000259" key="3">
    <source>
        <dbReference type="Pfam" id="PF00171"/>
    </source>
</evidence>
<dbReference type="InterPro" id="IPR016163">
    <property type="entry name" value="Ald_DH_C"/>
</dbReference>
<dbReference type="STRING" id="1210063.GCA_001612665_00208"/>
<dbReference type="Gene3D" id="3.40.605.10">
    <property type="entry name" value="Aldehyde Dehydrogenase, Chain A, domain 1"/>
    <property type="match status" value="1"/>
</dbReference>
<dbReference type="InterPro" id="IPR016161">
    <property type="entry name" value="Ald_DH/histidinol_DH"/>
</dbReference>
<dbReference type="PANTHER" id="PTHR42804">
    <property type="entry name" value="ALDEHYDE DEHYDROGENASE"/>
    <property type="match status" value="1"/>
</dbReference>
<dbReference type="CDD" id="cd07138">
    <property type="entry name" value="ALDH_CddD_SSP0762"/>
    <property type="match status" value="1"/>
</dbReference>
<feature type="domain" description="Aldehyde dehydrogenase" evidence="3">
    <location>
        <begin position="13"/>
        <end position="467"/>
    </location>
</feature>
<gene>
    <name evidence="4" type="ORF">DFR71_2547</name>
</gene>
<comment type="similarity">
    <text evidence="1">Belongs to the aldehyde dehydrogenase family.</text>
</comment>
<keyword evidence="2" id="KW-0560">Oxidoreductase</keyword>
<reference evidence="4 5" key="1">
    <citation type="submission" date="2019-03" db="EMBL/GenBank/DDBJ databases">
        <title>Genomic Encyclopedia of Type Strains, Phase IV (KMG-IV): sequencing the most valuable type-strain genomes for metagenomic binning, comparative biology and taxonomic classification.</title>
        <authorList>
            <person name="Goeker M."/>
        </authorList>
    </citation>
    <scope>NUCLEOTIDE SEQUENCE [LARGE SCALE GENOMIC DNA]</scope>
    <source>
        <strain evidence="4 5">DSM 44684</strain>
    </source>
</reference>
<evidence type="ECO:0000313" key="5">
    <source>
        <dbReference type="Proteomes" id="UP000294856"/>
    </source>
</evidence>
<dbReference type="Gene3D" id="3.40.309.10">
    <property type="entry name" value="Aldehyde Dehydrogenase, Chain A, domain 2"/>
    <property type="match status" value="1"/>
</dbReference>
<comment type="caution">
    <text evidence="4">The sequence shown here is derived from an EMBL/GenBank/DDBJ whole genome shotgun (WGS) entry which is preliminary data.</text>
</comment>
<protein>
    <submittedName>
        <fullName evidence="4">Aldehyde dehydrogenase (NAD+)</fullName>
    </submittedName>
</protein>
<accession>A0A4R1FNY3</accession>
<dbReference type="Proteomes" id="UP000294856">
    <property type="component" value="Unassembled WGS sequence"/>
</dbReference>
<dbReference type="Pfam" id="PF00171">
    <property type="entry name" value="Aldedh"/>
    <property type="match status" value="1"/>
</dbReference>
<proteinExistence type="inferred from homology"/>
<evidence type="ECO:0000256" key="2">
    <source>
        <dbReference type="ARBA" id="ARBA00023002"/>
    </source>
</evidence>
<dbReference type="PANTHER" id="PTHR42804:SF1">
    <property type="entry name" value="ALDEHYDE DEHYDROGENASE-RELATED"/>
    <property type="match status" value="1"/>
</dbReference>
<dbReference type="OrthoDB" id="6882680at2"/>
<dbReference type="EMBL" id="SMFR01000002">
    <property type="protein sequence ID" value="TCJ96517.1"/>
    <property type="molecule type" value="Genomic_DNA"/>
</dbReference>
<evidence type="ECO:0000313" key="4">
    <source>
        <dbReference type="EMBL" id="TCJ96517.1"/>
    </source>
</evidence>
<dbReference type="AlphaFoldDB" id="A0A4R1FNY3"/>
<dbReference type="InterPro" id="IPR016162">
    <property type="entry name" value="Ald_DH_N"/>
</dbReference>
<name>A0A4R1FNY3_9NOCA</name>
<dbReference type="FunFam" id="3.40.605.10:FF:000007">
    <property type="entry name" value="NAD/NADP-dependent betaine aldehyde dehydrogenase"/>
    <property type="match status" value="1"/>
</dbReference>
<keyword evidence="5" id="KW-1185">Reference proteome</keyword>